<dbReference type="SUPFAM" id="SSF49401">
    <property type="entry name" value="Bacterial adhesins"/>
    <property type="match status" value="1"/>
</dbReference>
<keyword evidence="6" id="KW-1185">Reference proteome</keyword>
<reference evidence="5 6" key="1">
    <citation type="submission" date="2023-09" db="EMBL/GenBank/DDBJ databases">
        <title>Buttiauxella selenatireducens sp. nov., isolated from the rhizosphere of Cardamine hupingshanesis.</title>
        <authorList>
            <person name="Zhang S."/>
            <person name="Xu Z."/>
            <person name="Wang H."/>
            <person name="Guo Y."/>
        </authorList>
    </citation>
    <scope>NUCLEOTIDE SEQUENCE [LARGE SCALE GENOMIC DNA]</scope>
    <source>
        <strain evidence="5 6">R73</strain>
    </source>
</reference>
<dbReference type="InterPro" id="IPR036937">
    <property type="entry name" value="Adhesion_dom_fimbrial_sf"/>
</dbReference>
<evidence type="ECO:0000256" key="1">
    <source>
        <dbReference type="ARBA" id="ARBA00004561"/>
    </source>
</evidence>
<protein>
    <submittedName>
        <fullName evidence="5">Fimbrial protein</fullName>
    </submittedName>
</protein>
<dbReference type="EMBL" id="CP133838">
    <property type="protein sequence ID" value="WMY75939.1"/>
    <property type="molecule type" value="Genomic_DNA"/>
</dbReference>
<evidence type="ECO:0000256" key="3">
    <source>
        <dbReference type="ARBA" id="ARBA00023263"/>
    </source>
</evidence>
<evidence type="ECO:0000259" key="4">
    <source>
        <dbReference type="Pfam" id="PF00419"/>
    </source>
</evidence>
<evidence type="ECO:0000313" key="5">
    <source>
        <dbReference type="EMBL" id="WMY75939.1"/>
    </source>
</evidence>
<feature type="domain" description="Fimbrial-type adhesion" evidence="4">
    <location>
        <begin position="181"/>
        <end position="328"/>
    </location>
</feature>
<evidence type="ECO:0000313" key="6">
    <source>
        <dbReference type="Proteomes" id="UP001246690"/>
    </source>
</evidence>
<dbReference type="InterPro" id="IPR000259">
    <property type="entry name" value="Adhesion_dom_fimbrial"/>
</dbReference>
<dbReference type="Gene3D" id="2.60.40.3310">
    <property type="match status" value="1"/>
</dbReference>
<dbReference type="Pfam" id="PF00419">
    <property type="entry name" value="Fimbrial"/>
    <property type="match status" value="1"/>
</dbReference>
<sequence length="328" mass="33928">MALLTSAEAVHAASSCNTLNGNDAVAAGAISVPANAAPGSIVSTVNTDFILQCRNVDSGTISYTSRVDLQATGTLSPGYNDVYQTNITNLGVRYTVSAPDCTNADNVILTGTDKTAFTCAWTTGSAYQQRMATVKVEFVVTGTAPGSGNLTTVPNMRLWYTESDVAGTWEQNKPLSGAASGSLSSSSCSIPQKNLTVNLDDINVSDLASDGATAAPKIFNLDLTCPATDIKLALTLTDSTDPSNRTSILKPAAGSTSGGVAFQFLDGQNRPILMGPDSAIAGNTNQIVIGTTAGSPYINIPLSVRYIRTGTITPGTLKSIATYTLSYQ</sequence>
<dbReference type="PANTHER" id="PTHR33420:SF14">
    <property type="entry name" value="TYPE 1 FIMBRIN D-MANNOSE SPECIFIC ADHESIN"/>
    <property type="match status" value="1"/>
</dbReference>
<dbReference type="Gene3D" id="2.60.40.1090">
    <property type="entry name" value="Fimbrial-type adhesion domain"/>
    <property type="match status" value="1"/>
</dbReference>
<name>A0ABY9SEW5_9ENTR</name>
<dbReference type="PANTHER" id="PTHR33420">
    <property type="entry name" value="FIMBRIAL SUBUNIT ELFA-RELATED"/>
    <property type="match status" value="1"/>
</dbReference>
<dbReference type="InterPro" id="IPR050263">
    <property type="entry name" value="Bact_Fimbrial_Adh_Pro"/>
</dbReference>
<dbReference type="InterPro" id="IPR008966">
    <property type="entry name" value="Adhesion_dom_sf"/>
</dbReference>
<proteinExistence type="inferred from homology"/>
<organism evidence="5 6">
    <name type="scientific">Buttiauxella selenatireducens</name>
    <dbReference type="NCBI Taxonomy" id="3073902"/>
    <lineage>
        <taxon>Bacteria</taxon>
        <taxon>Pseudomonadati</taxon>
        <taxon>Pseudomonadota</taxon>
        <taxon>Gammaproteobacteria</taxon>
        <taxon>Enterobacterales</taxon>
        <taxon>Enterobacteriaceae</taxon>
        <taxon>Buttiauxella</taxon>
    </lineage>
</organism>
<dbReference type="Proteomes" id="UP001246690">
    <property type="component" value="Chromosome"/>
</dbReference>
<comment type="subcellular location">
    <subcellularLocation>
        <location evidence="1">Fimbrium</location>
    </subcellularLocation>
</comment>
<gene>
    <name evidence="5" type="ORF">RHD99_08385</name>
</gene>
<evidence type="ECO:0000256" key="2">
    <source>
        <dbReference type="ARBA" id="ARBA00006671"/>
    </source>
</evidence>
<dbReference type="RefSeq" id="WP_309878384.1">
    <property type="nucleotide sequence ID" value="NZ_CP133838.1"/>
</dbReference>
<keyword evidence="3" id="KW-0281">Fimbrium</keyword>
<comment type="similarity">
    <text evidence="2">Belongs to the fimbrial protein family.</text>
</comment>
<accession>A0ABY9SEW5</accession>